<feature type="active site" description="Nucleophile" evidence="4 5">
    <location>
        <position position="52"/>
    </location>
</feature>
<dbReference type="InterPro" id="IPR020094">
    <property type="entry name" value="TruA/RsuA/RluB/E/F_N"/>
</dbReference>
<comment type="function">
    <text evidence="4">Formation of pseudouridine at positions 38, 39 and 40 in the anticodon stem and loop of transfer RNAs.</text>
</comment>
<comment type="catalytic activity">
    <reaction evidence="4 7">
        <text>uridine(38/39/40) in tRNA = pseudouridine(38/39/40) in tRNA</text>
        <dbReference type="Rhea" id="RHEA:22376"/>
        <dbReference type="Rhea" id="RHEA-COMP:10085"/>
        <dbReference type="Rhea" id="RHEA-COMP:10087"/>
        <dbReference type="ChEBI" id="CHEBI:65314"/>
        <dbReference type="ChEBI" id="CHEBI:65315"/>
        <dbReference type="EC" id="5.4.99.12"/>
    </reaction>
</comment>
<dbReference type="AlphaFoldDB" id="A0A7C2V6Z2"/>
<comment type="subunit">
    <text evidence="4">Homodimer.</text>
</comment>
<feature type="domain" description="Pseudouridine synthase I TruA alpha/beta" evidence="8">
    <location>
        <begin position="142"/>
        <end position="238"/>
    </location>
</feature>
<dbReference type="InterPro" id="IPR020103">
    <property type="entry name" value="PsdUridine_synth_cat_dom_sf"/>
</dbReference>
<proteinExistence type="inferred from homology"/>
<dbReference type="Gene3D" id="3.30.70.580">
    <property type="entry name" value="Pseudouridine synthase I, catalytic domain, N-terminal subdomain"/>
    <property type="match status" value="1"/>
</dbReference>
<accession>A0A7C2V6Z2</accession>
<dbReference type="InterPro" id="IPR020097">
    <property type="entry name" value="PsdUridine_synth_TruA_a/b_dom"/>
</dbReference>
<dbReference type="Pfam" id="PF01416">
    <property type="entry name" value="PseudoU_synth_1"/>
    <property type="match status" value="2"/>
</dbReference>
<sequence length="240" mass="27794">MPNYVMLLSFVGTNFHGWQIQPQLRTVQGVLKESIERIFQEPIKLTGCCRTDAGVHAKEYVANFHAERTFDTDTLLKALNSLLPEDIGIKKVWVQEGFNARYSVKGKVYLYRILNTHARDPFLEPFCWKIPYRLDYEKMALASELFIGLHDFSAFAKLEEEKSTLINIEEVSLKREDELIEFRIRARNFLRYMVRRIVGSLVQLGLGKLELEDLKNYLRGRGICPHTAKAKGLTLEKVIL</sequence>
<dbReference type="GO" id="GO:0003723">
    <property type="term" value="F:RNA binding"/>
    <property type="evidence" value="ECO:0007669"/>
    <property type="project" value="InterPro"/>
</dbReference>
<dbReference type="EC" id="5.4.99.12" evidence="4"/>
<evidence type="ECO:0000313" key="9">
    <source>
        <dbReference type="EMBL" id="HEW45901.1"/>
    </source>
</evidence>
<dbReference type="FunFam" id="3.30.70.580:FF:000001">
    <property type="entry name" value="tRNA pseudouridine synthase A"/>
    <property type="match status" value="1"/>
</dbReference>
<dbReference type="CDD" id="cd02570">
    <property type="entry name" value="PseudoU_synth_EcTruA"/>
    <property type="match status" value="1"/>
</dbReference>
<dbReference type="InterPro" id="IPR001406">
    <property type="entry name" value="PsdUridine_synth_TruA"/>
</dbReference>
<name>A0A7C2V6Z2_9AQUI</name>
<evidence type="ECO:0000256" key="1">
    <source>
        <dbReference type="ARBA" id="ARBA00009375"/>
    </source>
</evidence>
<comment type="similarity">
    <text evidence="1 4 7">Belongs to the tRNA pseudouridine synthase TruA family.</text>
</comment>
<comment type="caution">
    <text evidence="4">Lacks conserved residue(s) required for the propagation of feature annotation.</text>
</comment>
<dbReference type="PIRSF" id="PIRSF001430">
    <property type="entry name" value="tRNA_psdUrid_synth"/>
    <property type="match status" value="1"/>
</dbReference>
<evidence type="ECO:0000256" key="5">
    <source>
        <dbReference type="PIRSR" id="PIRSR001430-1"/>
    </source>
</evidence>
<dbReference type="PANTHER" id="PTHR11142">
    <property type="entry name" value="PSEUDOURIDYLATE SYNTHASE"/>
    <property type="match status" value="1"/>
</dbReference>
<dbReference type="Gene3D" id="3.30.70.660">
    <property type="entry name" value="Pseudouridine synthase I, catalytic domain, C-terminal subdomain"/>
    <property type="match status" value="1"/>
</dbReference>
<reference evidence="9" key="1">
    <citation type="journal article" date="2020" name="mSystems">
        <title>Genome- and Community-Level Interaction Insights into Carbon Utilization and Element Cycling Functions of Hydrothermarchaeota in Hydrothermal Sediment.</title>
        <authorList>
            <person name="Zhou Z."/>
            <person name="Liu Y."/>
            <person name="Xu W."/>
            <person name="Pan J."/>
            <person name="Luo Z.H."/>
            <person name="Li M."/>
        </authorList>
    </citation>
    <scope>NUCLEOTIDE SEQUENCE [LARGE SCALE GENOMIC DNA]</scope>
    <source>
        <strain evidence="9">SpSt-132</strain>
    </source>
</reference>
<evidence type="ECO:0000256" key="2">
    <source>
        <dbReference type="ARBA" id="ARBA00022694"/>
    </source>
</evidence>
<evidence type="ECO:0000256" key="3">
    <source>
        <dbReference type="ARBA" id="ARBA00023235"/>
    </source>
</evidence>
<feature type="binding site" evidence="4 6">
    <location>
        <position position="109"/>
    </location>
    <ligand>
        <name>substrate</name>
    </ligand>
</feature>
<evidence type="ECO:0000256" key="6">
    <source>
        <dbReference type="PIRSR" id="PIRSR001430-2"/>
    </source>
</evidence>
<dbReference type="GO" id="GO:0031119">
    <property type="term" value="P:tRNA pseudouridine synthesis"/>
    <property type="evidence" value="ECO:0007669"/>
    <property type="project" value="UniProtKB-UniRule"/>
</dbReference>
<feature type="domain" description="Pseudouridine synthase I TruA alpha/beta" evidence="8">
    <location>
        <begin position="9"/>
        <end position="95"/>
    </location>
</feature>
<gene>
    <name evidence="4 9" type="primary">truA</name>
    <name evidence="9" type="ORF">ENO47_04420</name>
</gene>
<keyword evidence="2 4" id="KW-0819">tRNA processing</keyword>
<dbReference type="NCBIfam" id="TIGR00071">
    <property type="entry name" value="hisT_truA"/>
    <property type="match status" value="1"/>
</dbReference>
<organism evidence="9">
    <name type="scientific">Hydrogenobacter sp</name>
    <dbReference type="NCBI Taxonomy" id="2152829"/>
    <lineage>
        <taxon>Bacteria</taxon>
        <taxon>Pseudomonadati</taxon>
        <taxon>Aquificota</taxon>
        <taxon>Aquificia</taxon>
        <taxon>Aquificales</taxon>
        <taxon>Aquificaceae</taxon>
        <taxon>Hydrogenobacter</taxon>
    </lineage>
</organism>
<keyword evidence="3 4" id="KW-0413">Isomerase</keyword>
<evidence type="ECO:0000259" key="8">
    <source>
        <dbReference type="Pfam" id="PF01416"/>
    </source>
</evidence>
<dbReference type="PANTHER" id="PTHR11142:SF0">
    <property type="entry name" value="TRNA PSEUDOURIDINE SYNTHASE-LIKE 1"/>
    <property type="match status" value="1"/>
</dbReference>
<protein>
    <recommendedName>
        <fullName evidence="4">tRNA pseudouridine synthase A</fullName>
        <ecNumber evidence="4">5.4.99.12</ecNumber>
    </recommendedName>
    <alternativeName>
        <fullName evidence="4">tRNA pseudouridine(38-40) synthase</fullName>
    </alternativeName>
    <alternativeName>
        <fullName evidence="4">tRNA pseudouridylate synthase I</fullName>
    </alternativeName>
    <alternativeName>
        <fullName evidence="4">tRNA-uridine isomerase I</fullName>
    </alternativeName>
</protein>
<evidence type="ECO:0000256" key="4">
    <source>
        <dbReference type="HAMAP-Rule" id="MF_00171"/>
    </source>
</evidence>
<evidence type="ECO:0000256" key="7">
    <source>
        <dbReference type="RuleBase" id="RU003792"/>
    </source>
</evidence>
<dbReference type="HAMAP" id="MF_00171">
    <property type="entry name" value="TruA"/>
    <property type="match status" value="1"/>
</dbReference>
<dbReference type="EMBL" id="DSFP01000035">
    <property type="protein sequence ID" value="HEW45901.1"/>
    <property type="molecule type" value="Genomic_DNA"/>
</dbReference>
<comment type="caution">
    <text evidence="9">The sequence shown here is derived from an EMBL/GenBank/DDBJ whole genome shotgun (WGS) entry which is preliminary data.</text>
</comment>
<dbReference type="InterPro" id="IPR020095">
    <property type="entry name" value="PsdUridine_synth_TruA_C"/>
</dbReference>
<dbReference type="SUPFAM" id="SSF55120">
    <property type="entry name" value="Pseudouridine synthase"/>
    <property type="match status" value="1"/>
</dbReference>
<dbReference type="GO" id="GO:0160147">
    <property type="term" value="F:tRNA pseudouridine(38-40) synthase activity"/>
    <property type="evidence" value="ECO:0007669"/>
    <property type="project" value="UniProtKB-EC"/>
</dbReference>